<organism evidence="2 3">
    <name type="scientific">Candidatus Methylumidiphilus alinenensis</name>
    <dbReference type="NCBI Taxonomy" id="2202197"/>
    <lineage>
        <taxon>Bacteria</taxon>
        <taxon>Pseudomonadati</taxon>
        <taxon>Pseudomonadota</taxon>
        <taxon>Gammaproteobacteria</taxon>
        <taxon>Methylococcales</taxon>
        <taxon>Candidatus Methylumidiphilus</taxon>
    </lineage>
</organism>
<sequence length="139" mass="16099">MIIADTGFWIALADKKDKHHHQANSFVKTTDERMITYPVITEVCHISLQRQGIKAQLNFVKMYQLGAFDVYEIPKTDKDRLLLLIQQYADLPMDFADASLVLLAEKLGHGRILSTDKRDFHTYRWKNTQPFSNLLCPAF</sequence>
<dbReference type="AlphaFoldDB" id="A0A2W4QQX8"/>
<dbReference type="SUPFAM" id="SSF88723">
    <property type="entry name" value="PIN domain-like"/>
    <property type="match status" value="1"/>
</dbReference>
<dbReference type="InterPro" id="IPR029060">
    <property type="entry name" value="PIN-like_dom_sf"/>
</dbReference>
<proteinExistence type="predicted"/>
<protein>
    <submittedName>
        <fullName evidence="2">VapC toxin family PIN domain ribonuclease</fullName>
    </submittedName>
</protein>
<gene>
    <name evidence="2" type="ORF">DM484_21450</name>
</gene>
<name>A0A2W4QQX8_9GAMM</name>
<evidence type="ECO:0000313" key="3">
    <source>
        <dbReference type="Proteomes" id="UP000249396"/>
    </source>
</evidence>
<accession>A0A2W4QQX8</accession>
<evidence type="ECO:0000259" key="1">
    <source>
        <dbReference type="Pfam" id="PF01850"/>
    </source>
</evidence>
<dbReference type="Gene3D" id="3.40.50.1010">
    <property type="entry name" value="5'-nuclease"/>
    <property type="match status" value="1"/>
</dbReference>
<dbReference type="Pfam" id="PF01850">
    <property type="entry name" value="PIN"/>
    <property type="match status" value="1"/>
</dbReference>
<dbReference type="EMBL" id="QJPH01000431">
    <property type="protein sequence ID" value="PZN74412.1"/>
    <property type="molecule type" value="Genomic_DNA"/>
</dbReference>
<reference evidence="2 3" key="1">
    <citation type="journal article" date="2018" name="Aquat. Microb. Ecol.">
        <title>Gammaproteobacterial methanotrophs dominate.</title>
        <authorList>
            <person name="Rissanen A.J."/>
            <person name="Saarenheimo J."/>
            <person name="Tiirola M."/>
            <person name="Peura S."/>
            <person name="Aalto S.L."/>
            <person name="Karvinen A."/>
            <person name="Nykanen H."/>
        </authorList>
    </citation>
    <scope>NUCLEOTIDE SEQUENCE [LARGE SCALE GENOMIC DNA]</scope>
    <source>
        <strain evidence="2">AMbin10</strain>
    </source>
</reference>
<comment type="caution">
    <text evidence="2">The sequence shown here is derived from an EMBL/GenBank/DDBJ whole genome shotgun (WGS) entry which is preliminary data.</text>
</comment>
<dbReference type="InterPro" id="IPR002716">
    <property type="entry name" value="PIN_dom"/>
</dbReference>
<feature type="domain" description="PIN" evidence="1">
    <location>
        <begin position="2"/>
        <end position="122"/>
    </location>
</feature>
<dbReference type="Proteomes" id="UP000249396">
    <property type="component" value="Unassembled WGS sequence"/>
</dbReference>
<evidence type="ECO:0000313" key="2">
    <source>
        <dbReference type="EMBL" id="PZN74412.1"/>
    </source>
</evidence>